<feature type="transmembrane region" description="Helical" evidence="6">
    <location>
        <begin position="164"/>
        <end position="182"/>
    </location>
</feature>
<protein>
    <submittedName>
        <fullName evidence="7">Lysine transporter LysE</fullName>
    </submittedName>
</protein>
<dbReference type="Pfam" id="PF01810">
    <property type="entry name" value="LysE"/>
    <property type="match status" value="1"/>
</dbReference>
<organism evidence="7 8">
    <name type="scientific">Actinocatenispora rupis</name>
    <dbReference type="NCBI Taxonomy" id="519421"/>
    <lineage>
        <taxon>Bacteria</taxon>
        <taxon>Bacillati</taxon>
        <taxon>Actinomycetota</taxon>
        <taxon>Actinomycetes</taxon>
        <taxon>Micromonosporales</taxon>
        <taxon>Micromonosporaceae</taxon>
        <taxon>Actinocatenispora</taxon>
    </lineage>
</organism>
<feature type="transmembrane region" description="Helical" evidence="6">
    <location>
        <begin position="202"/>
        <end position="222"/>
    </location>
</feature>
<reference evidence="7" key="1">
    <citation type="submission" date="2021-01" db="EMBL/GenBank/DDBJ databases">
        <title>Whole genome shotgun sequence of Actinocatenispora rupis NBRC 107355.</title>
        <authorList>
            <person name="Komaki H."/>
            <person name="Tamura T."/>
        </authorList>
    </citation>
    <scope>NUCLEOTIDE SEQUENCE</scope>
    <source>
        <strain evidence="7">NBRC 107355</strain>
    </source>
</reference>
<dbReference type="PIRSF" id="PIRSF006324">
    <property type="entry name" value="LeuE"/>
    <property type="match status" value="1"/>
</dbReference>
<dbReference type="PANTHER" id="PTHR30086:SF20">
    <property type="entry name" value="ARGININE EXPORTER PROTEIN ARGO-RELATED"/>
    <property type="match status" value="1"/>
</dbReference>
<dbReference type="EMBL" id="BOMB01000021">
    <property type="protein sequence ID" value="GID13009.1"/>
    <property type="molecule type" value="Genomic_DNA"/>
</dbReference>
<dbReference type="GO" id="GO:0005886">
    <property type="term" value="C:plasma membrane"/>
    <property type="evidence" value="ECO:0007669"/>
    <property type="project" value="UniProtKB-SubCell"/>
</dbReference>
<evidence type="ECO:0000256" key="3">
    <source>
        <dbReference type="ARBA" id="ARBA00022692"/>
    </source>
</evidence>
<evidence type="ECO:0000313" key="8">
    <source>
        <dbReference type="Proteomes" id="UP000612808"/>
    </source>
</evidence>
<feature type="transmembrane region" description="Helical" evidence="6">
    <location>
        <begin position="53"/>
        <end position="74"/>
    </location>
</feature>
<dbReference type="InterPro" id="IPR001123">
    <property type="entry name" value="LeuE-type"/>
</dbReference>
<sequence length="225" mass="22889">MRPIAARLYGGAMVSMDRLLAFAAVAAVIIVVPGPSVLFVLGRALSYGRRVAVLGALGNGIGALVLVVAVSLGLGPVLSASALLFTTVKLAGAAYLVFLGVRAFRARRSLAAAMQAADAPAPPGRHSVLSGFLVGVTNPKTAIFFAAVLPQFADRSAGSMTPQLIVLGLVFVAIALVSDSMQALAAGTFRAWFGRSERRMELVGGAGGIAMIGLGVSVALTGRKD</sequence>
<evidence type="ECO:0000256" key="6">
    <source>
        <dbReference type="SAM" id="Phobius"/>
    </source>
</evidence>
<keyword evidence="2" id="KW-1003">Cell membrane</keyword>
<keyword evidence="4 6" id="KW-1133">Transmembrane helix</keyword>
<keyword evidence="8" id="KW-1185">Reference proteome</keyword>
<dbReference type="AlphaFoldDB" id="A0A8J3NB51"/>
<gene>
    <name evidence="7" type="ORF">Aru02nite_38980</name>
</gene>
<keyword evidence="5 6" id="KW-0472">Membrane</keyword>
<proteinExistence type="predicted"/>
<comment type="subcellular location">
    <subcellularLocation>
        <location evidence="1">Cell membrane</location>
        <topology evidence="1">Multi-pass membrane protein</topology>
    </subcellularLocation>
</comment>
<name>A0A8J3NB51_9ACTN</name>
<accession>A0A8J3NB51</accession>
<keyword evidence="3 6" id="KW-0812">Transmembrane</keyword>
<evidence type="ECO:0000313" key="7">
    <source>
        <dbReference type="EMBL" id="GID13009.1"/>
    </source>
</evidence>
<evidence type="ECO:0000256" key="5">
    <source>
        <dbReference type="ARBA" id="ARBA00023136"/>
    </source>
</evidence>
<feature type="transmembrane region" description="Helical" evidence="6">
    <location>
        <begin position="20"/>
        <end position="41"/>
    </location>
</feature>
<evidence type="ECO:0000256" key="2">
    <source>
        <dbReference type="ARBA" id="ARBA00022475"/>
    </source>
</evidence>
<dbReference type="GO" id="GO:0015171">
    <property type="term" value="F:amino acid transmembrane transporter activity"/>
    <property type="evidence" value="ECO:0007669"/>
    <property type="project" value="TreeGrafter"/>
</dbReference>
<dbReference type="PANTHER" id="PTHR30086">
    <property type="entry name" value="ARGININE EXPORTER PROTEIN ARGO"/>
    <property type="match status" value="1"/>
</dbReference>
<feature type="transmembrane region" description="Helical" evidence="6">
    <location>
        <begin position="80"/>
        <end position="101"/>
    </location>
</feature>
<comment type="caution">
    <text evidence="7">The sequence shown here is derived from an EMBL/GenBank/DDBJ whole genome shotgun (WGS) entry which is preliminary data.</text>
</comment>
<evidence type="ECO:0000256" key="4">
    <source>
        <dbReference type="ARBA" id="ARBA00022989"/>
    </source>
</evidence>
<dbReference type="Proteomes" id="UP000612808">
    <property type="component" value="Unassembled WGS sequence"/>
</dbReference>
<evidence type="ECO:0000256" key="1">
    <source>
        <dbReference type="ARBA" id="ARBA00004651"/>
    </source>
</evidence>